<feature type="chain" id="PRO_5043828950" evidence="1">
    <location>
        <begin position="24"/>
        <end position="232"/>
    </location>
</feature>
<dbReference type="RefSeq" id="WP_406700561.1">
    <property type="nucleotide sequence ID" value="NZ_CP155447.1"/>
</dbReference>
<dbReference type="Pfam" id="PF06439">
    <property type="entry name" value="3keto-disac_hyd"/>
    <property type="match status" value="1"/>
</dbReference>
<dbReference type="InterPro" id="IPR010496">
    <property type="entry name" value="AL/BT2_dom"/>
</dbReference>
<dbReference type="Gene3D" id="2.60.120.560">
    <property type="entry name" value="Exo-inulinase, domain 1"/>
    <property type="match status" value="1"/>
</dbReference>
<name>A0AAU7CRK0_9BACT</name>
<feature type="signal peptide" evidence="1">
    <location>
        <begin position="1"/>
        <end position="23"/>
    </location>
</feature>
<dbReference type="EMBL" id="CP155447">
    <property type="protein sequence ID" value="XBH07722.1"/>
    <property type="molecule type" value="Genomic_DNA"/>
</dbReference>
<evidence type="ECO:0000259" key="2">
    <source>
        <dbReference type="Pfam" id="PF06439"/>
    </source>
</evidence>
<proteinExistence type="predicted"/>
<organism evidence="3">
    <name type="scientific">Singulisphaera sp. Ch08</name>
    <dbReference type="NCBI Taxonomy" id="3120278"/>
    <lineage>
        <taxon>Bacteria</taxon>
        <taxon>Pseudomonadati</taxon>
        <taxon>Planctomycetota</taxon>
        <taxon>Planctomycetia</taxon>
        <taxon>Isosphaerales</taxon>
        <taxon>Isosphaeraceae</taxon>
        <taxon>Singulisphaera</taxon>
    </lineage>
</organism>
<evidence type="ECO:0000256" key="1">
    <source>
        <dbReference type="SAM" id="SignalP"/>
    </source>
</evidence>
<feature type="domain" description="3-keto-alpha-glucoside-1,2-lyase/3-keto-2-hydroxy-glucal hydratase" evidence="2">
    <location>
        <begin position="42"/>
        <end position="230"/>
    </location>
</feature>
<dbReference type="AlphaFoldDB" id="A0AAU7CRK0"/>
<keyword evidence="1" id="KW-0732">Signal</keyword>
<sequence length="232" mass="26009">MPRDFRLRMIFSVLGVSLSLALAAPAPETETTISALEQDPQGWINLLDGAGTELKGWTRGPIPPGTKLDAKSQWELDPRTGILTCDGTGGHDWVRWDRELADFIYHVEWRFTPVVTGKKAYNSGIYARNSADAKIWHQAQTGDAKGGYIFGDTPVHGKIERVNLSKEVRDGRVKPAGEWNTFEITCKAKRMSLWVNGAVTLTWNDCEVPQGFVGLEAERYRIEFRHVKVKPL</sequence>
<evidence type="ECO:0000313" key="3">
    <source>
        <dbReference type="EMBL" id="XBH07722.1"/>
    </source>
</evidence>
<protein>
    <submittedName>
        <fullName evidence="3">DUF1080 domain-containing protein</fullName>
    </submittedName>
</protein>
<accession>A0AAU7CRK0</accession>
<dbReference type="GO" id="GO:0016787">
    <property type="term" value="F:hydrolase activity"/>
    <property type="evidence" value="ECO:0007669"/>
    <property type="project" value="InterPro"/>
</dbReference>
<gene>
    <name evidence="3" type="ORF">V5E97_17315</name>
</gene>
<reference evidence="3" key="1">
    <citation type="submission" date="2024-05" db="EMBL/GenBank/DDBJ databases">
        <title>Planctomycetes of the genus Singulisphaera possess chitinolytic capabilities.</title>
        <authorList>
            <person name="Ivanova A."/>
        </authorList>
    </citation>
    <scope>NUCLEOTIDE SEQUENCE</scope>
    <source>
        <strain evidence="3">Ch08T</strain>
    </source>
</reference>